<gene>
    <name evidence="2" type="ORF">BO85DRAFT_146707</name>
</gene>
<sequence>MRDVFEALAWGRGGASCTFHGLFLCELLACFHCSVCFYYLPLFCISRDFAYGLGQGVEGIFLVYRRLAAYSRHGYQNGLEWQHCLRCPTWN</sequence>
<keyword evidence="3" id="KW-1185">Reference proteome</keyword>
<protein>
    <submittedName>
        <fullName evidence="2">Uncharacterized protein</fullName>
    </submittedName>
</protein>
<dbReference type="GeneID" id="37157515"/>
<dbReference type="EMBL" id="KZ825074">
    <property type="protein sequence ID" value="RAH53921.1"/>
    <property type="molecule type" value="Genomic_DNA"/>
</dbReference>
<dbReference type="Proteomes" id="UP000249526">
    <property type="component" value="Unassembled WGS sequence"/>
</dbReference>
<reference evidence="2 3" key="1">
    <citation type="submission" date="2018-02" db="EMBL/GenBank/DDBJ databases">
        <title>The genomes of Aspergillus section Nigri reveals drivers in fungal speciation.</title>
        <authorList>
            <consortium name="DOE Joint Genome Institute"/>
            <person name="Vesth T.C."/>
            <person name="Nybo J."/>
            <person name="Theobald S."/>
            <person name="Brandl J."/>
            <person name="Frisvad J.C."/>
            <person name="Nielsen K.F."/>
            <person name="Lyhne E.K."/>
            <person name="Kogle M.E."/>
            <person name="Kuo A."/>
            <person name="Riley R."/>
            <person name="Clum A."/>
            <person name="Nolan M."/>
            <person name="Lipzen A."/>
            <person name="Salamov A."/>
            <person name="Henrissat B."/>
            <person name="Wiebenga A."/>
            <person name="De vries R.P."/>
            <person name="Grigoriev I.V."/>
            <person name="Mortensen U.H."/>
            <person name="Andersen M.R."/>
            <person name="Baker S.E."/>
        </authorList>
    </citation>
    <scope>NUCLEOTIDE SEQUENCE [LARGE SCALE GENOMIC DNA]</scope>
    <source>
        <strain evidence="2 3">CBS 112811</strain>
    </source>
</reference>
<evidence type="ECO:0000313" key="3">
    <source>
        <dbReference type="Proteomes" id="UP000249526"/>
    </source>
</evidence>
<name>A0A8G1QTD7_9EURO</name>
<proteinExistence type="predicted"/>
<keyword evidence="1" id="KW-0812">Transmembrane</keyword>
<evidence type="ECO:0000313" key="2">
    <source>
        <dbReference type="EMBL" id="RAH53921.1"/>
    </source>
</evidence>
<organism evidence="2 3">
    <name type="scientific">Aspergillus piperis CBS 112811</name>
    <dbReference type="NCBI Taxonomy" id="1448313"/>
    <lineage>
        <taxon>Eukaryota</taxon>
        <taxon>Fungi</taxon>
        <taxon>Dikarya</taxon>
        <taxon>Ascomycota</taxon>
        <taxon>Pezizomycotina</taxon>
        <taxon>Eurotiomycetes</taxon>
        <taxon>Eurotiomycetidae</taxon>
        <taxon>Eurotiales</taxon>
        <taxon>Aspergillaceae</taxon>
        <taxon>Aspergillus</taxon>
        <taxon>Aspergillus subgen. Circumdati</taxon>
    </lineage>
</organism>
<feature type="transmembrane region" description="Helical" evidence="1">
    <location>
        <begin position="20"/>
        <end position="40"/>
    </location>
</feature>
<keyword evidence="1" id="KW-0472">Membrane</keyword>
<keyword evidence="1" id="KW-1133">Transmembrane helix</keyword>
<accession>A0A8G1QTD7</accession>
<dbReference type="AlphaFoldDB" id="A0A8G1QTD7"/>
<evidence type="ECO:0000256" key="1">
    <source>
        <dbReference type="SAM" id="Phobius"/>
    </source>
</evidence>
<dbReference type="RefSeq" id="XP_025511843.1">
    <property type="nucleotide sequence ID" value="XM_025654113.1"/>
</dbReference>